<dbReference type="Proteomes" id="UP000324222">
    <property type="component" value="Unassembled WGS sequence"/>
</dbReference>
<organism evidence="1 2">
    <name type="scientific">Portunus trituberculatus</name>
    <name type="common">Swimming crab</name>
    <name type="synonym">Neptunus trituberculatus</name>
    <dbReference type="NCBI Taxonomy" id="210409"/>
    <lineage>
        <taxon>Eukaryota</taxon>
        <taxon>Metazoa</taxon>
        <taxon>Ecdysozoa</taxon>
        <taxon>Arthropoda</taxon>
        <taxon>Crustacea</taxon>
        <taxon>Multicrustacea</taxon>
        <taxon>Malacostraca</taxon>
        <taxon>Eumalacostraca</taxon>
        <taxon>Eucarida</taxon>
        <taxon>Decapoda</taxon>
        <taxon>Pleocyemata</taxon>
        <taxon>Brachyura</taxon>
        <taxon>Eubrachyura</taxon>
        <taxon>Portunoidea</taxon>
        <taxon>Portunidae</taxon>
        <taxon>Portuninae</taxon>
        <taxon>Portunus</taxon>
    </lineage>
</organism>
<protein>
    <submittedName>
        <fullName evidence="1">Uncharacterized protein</fullName>
    </submittedName>
</protein>
<sequence>MSLVIGVPDEPSCLDHVISTVCLRKSLRRGRMSLSAAIGGWKCGFEGKEILTCWKVYGVAFKIQSDLPAGFSVSPADSEAEAWIFIICMHSSPSA</sequence>
<dbReference type="AlphaFoldDB" id="A0A5B7GMB8"/>
<comment type="caution">
    <text evidence="1">The sequence shown here is derived from an EMBL/GenBank/DDBJ whole genome shotgun (WGS) entry which is preliminary data.</text>
</comment>
<gene>
    <name evidence="1" type="ORF">E2C01_051639</name>
</gene>
<accession>A0A5B7GMB8</accession>
<evidence type="ECO:0000313" key="1">
    <source>
        <dbReference type="EMBL" id="MPC57654.1"/>
    </source>
</evidence>
<proteinExistence type="predicted"/>
<reference evidence="1 2" key="1">
    <citation type="submission" date="2019-05" db="EMBL/GenBank/DDBJ databases">
        <title>Another draft genome of Portunus trituberculatus and its Hox gene families provides insights of decapod evolution.</title>
        <authorList>
            <person name="Jeong J.-H."/>
            <person name="Song I."/>
            <person name="Kim S."/>
            <person name="Choi T."/>
            <person name="Kim D."/>
            <person name="Ryu S."/>
            <person name="Kim W."/>
        </authorList>
    </citation>
    <scope>NUCLEOTIDE SEQUENCE [LARGE SCALE GENOMIC DNA]</scope>
    <source>
        <tissue evidence="1">Muscle</tissue>
    </source>
</reference>
<evidence type="ECO:0000313" key="2">
    <source>
        <dbReference type="Proteomes" id="UP000324222"/>
    </source>
</evidence>
<dbReference type="EMBL" id="VSRR010014962">
    <property type="protein sequence ID" value="MPC57654.1"/>
    <property type="molecule type" value="Genomic_DNA"/>
</dbReference>
<name>A0A5B7GMB8_PORTR</name>
<keyword evidence="2" id="KW-1185">Reference proteome</keyword>